<dbReference type="Gene3D" id="3.40.50.720">
    <property type="entry name" value="NAD(P)-binding Rossmann-like Domain"/>
    <property type="match status" value="1"/>
</dbReference>
<proteinExistence type="predicted"/>
<dbReference type="SUPFAM" id="SSF51735">
    <property type="entry name" value="NAD(P)-binding Rossmann-fold domains"/>
    <property type="match status" value="1"/>
</dbReference>
<reference evidence="2" key="1">
    <citation type="submission" date="2020-03" db="EMBL/GenBank/DDBJ databases">
        <title>Draft Genome Sequence of Cylindrodendrum hubeiense.</title>
        <authorList>
            <person name="Buettner E."/>
            <person name="Kellner H."/>
        </authorList>
    </citation>
    <scope>NUCLEOTIDE SEQUENCE</scope>
    <source>
        <strain evidence="2">IHI 201604</strain>
    </source>
</reference>
<dbReference type="OrthoDB" id="2130169at2759"/>
<feature type="domain" description="NAD(P)-binding" evidence="1">
    <location>
        <begin position="12"/>
        <end position="87"/>
    </location>
</feature>
<organism evidence="2 3">
    <name type="scientific">Cylindrodendrum hubeiense</name>
    <dbReference type="NCBI Taxonomy" id="595255"/>
    <lineage>
        <taxon>Eukaryota</taxon>
        <taxon>Fungi</taxon>
        <taxon>Dikarya</taxon>
        <taxon>Ascomycota</taxon>
        <taxon>Pezizomycotina</taxon>
        <taxon>Sordariomycetes</taxon>
        <taxon>Hypocreomycetidae</taxon>
        <taxon>Hypocreales</taxon>
        <taxon>Nectriaceae</taxon>
        <taxon>Cylindrodendrum</taxon>
    </lineage>
</organism>
<dbReference type="PANTHER" id="PTHR48079:SF6">
    <property type="entry name" value="NAD(P)-BINDING DOMAIN-CONTAINING PROTEIN-RELATED"/>
    <property type="match status" value="1"/>
</dbReference>
<evidence type="ECO:0000313" key="3">
    <source>
        <dbReference type="Proteomes" id="UP000722485"/>
    </source>
</evidence>
<comment type="caution">
    <text evidence="2">The sequence shown here is derived from an EMBL/GenBank/DDBJ whole genome shotgun (WGS) entry which is preliminary data.</text>
</comment>
<dbReference type="GO" id="GO:0004029">
    <property type="term" value="F:aldehyde dehydrogenase (NAD+) activity"/>
    <property type="evidence" value="ECO:0007669"/>
    <property type="project" value="TreeGrafter"/>
</dbReference>
<dbReference type="EMBL" id="JAANBB010000092">
    <property type="protein sequence ID" value="KAF7550745.1"/>
    <property type="molecule type" value="Genomic_DNA"/>
</dbReference>
<dbReference type="Proteomes" id="UP000722485">
    <property type="component" value="Unassembled WGS sequence"/>
</dbReference>
<dbReference type="AlphaFoldDB" id="A0A9P5HAS0"/>
<dbReference type="Pfam" id="PF13460">
    <property type="entry name" value="NAD_binding_10"/>
    <property type="match status" value="1"/>
</dbReference>
<dbReference type="GO" id="GO:0005737">
    <property type="term" value="C:cytoplasm"/>
    <property type="evidence" value="ECO:0007669"/>
    <property type="project" value="TreeGrafter"/>
</dbReference>
<keyword evidence="3" id="KW-1185">Reference proteome</keyword>
<dbReference type="InterPro" id="IPR016040">
    <property type="entry name" value="NAD(P)-bd_dom"/>
</dbReference>
<protein>
    <recommendedName>
        <fullName evidence="1">NAD(P)-binding domain-containing protein</fullName>
    </recommendedName>
</protein>
<evidence type="ECO:0000259" key="1">
    <source>
        <dbReference type="Pfam" id="PF13460"/>
    </source>
</evidence>
<dbReference type="PANTHER" id="PTHR48079">
    <property type="entry name" value="PROTEIN YEEZ"/>
    <property type="match status" value="1"/>
</dbReference>
<evidence type="ECO:0000313" key="2">
    <source>
        <dbReference type="EMBL" id="KAF7550745.1"/>
    </source>
</evidence>
<dbReference type="InterPro" id="IPR051783">
    <property type="entry name" value="NAD(P)-dependent_oxidoreduct"/>
</dbReference>
<accession>A0A9P5HAS0</accession>
<sequence length="342" mass="37413">MSGSSVFLLGPGFIGGEILELLLQEKYVVTTLVRRESARSAFHDRGVSTVLGTLDDEDIIAQQVAKSDIVFHTATADHLLSAQAVLAGIKQRADKGQQTIYIHTSGASLLGDDSAGAFLSDVVFDDEKPEGIDALPDTAPHRLIDLAIVRGRTVLGTKAKIAIMIPPVIYGVSPRDNRLSIQITTMVRYAIKHGYAGHVGEGLSSWNQVHVKDLARGYMTVLHWLDRTSPDDVLVNPYWFCENGEELSWHDAAAEIGRALHKEGRIQTAQTKAIPPDNYGDLFGTYSEVVVGSNSRNRANRLRKLGWEAREKKSLASLVEDEIPLILQETGPFNGYEKTVAS</sequence>
<gene>
    <name evidence="2" type="ORF">G7Z17_g5508</name>
</gene>
<name>A0A9P5HAS0_9HYPO</name>
<dbReference type="InterPro" id="IPR036291">
    <property type="entry name" value="NAD(P)-bd_dom_sf"/>
</dbReference>